<accession>A0A974WGJ4</accession>
<dbReference type="GO" id="GO:0019631">
    <property type="term" value="P:quinate catabolic process"/>
    <property type="evidence" value="ECO:0007669"/>
    <property type="project" value="TreeGrafter"/>
</dbReference>
<sequence length="142" mass="15717">MKILIINGPNLNLLGKREPEIYGATSFEDFLKELKAEFSQTTIEYYQSNVEGELINKIQEVGFSYNGIVLNGGAYTHTSVAIADAIAAIETPVIEVHISNIYKREEYRHISLTGKNCAGVITGLGLDGYRLAIEHLIRKEAS</sequence>
<comment type="catalytic activity">
    <reaction evidence="1 8">
        <text>3-dehydroquinate = 3-dehydroshikimate + H2O</text>
        <dbReference type="Rhea" id="RHEA:21096"/>
        <dbReference type="ChEBI" id="CHEBI:15377"/>
        <dbReference type="ChEBI" id="CHEBI:16630"/>
        <dbReference type="ChEBI" id="CHEBI:32364"/>
        <dbReference type="EC" id="4.2.1.10"/>
    </reaction>
</comment>
<feature type="binding site" evidence="8 10">
    <location>
        <position position="77"/>
    </location>
    <ligand>
        <name>substrate</name>
    </ligand>
</feature>
<dbReference type="InterPro" id="IPR001874">
    <property type="entry name" value="DHquinase_II"/>
</dbReference>
<gene>
    <name evidence="8 12" type="primary">aroQ</name>
    <name evidence="12" type="ORF">JR347_00760</name>
</gene>
<feature type="active site" description="Proton donor" evidence="8 9">
    <location>
        <position position="97"/>
    </location>
</feature>
<dbReference type="InterPro" id="IPR036441">
    <property type="entry name" value="DHquinase_II_sf"/>
</dbReference>
<evidence type="ECO:0000313" key="13">
    <source>
        <dbReference type="Proteomes" id="UP000662783"/>
    </source>
</evidence>
<dbReference type="EMBL" id="CP070608">
    <property type="protein sequence ID" value="QSE97650.1"/>
    <property type="molecule type" value="Genomic_DNA"/>
</dbReference>
<keyword evidence="7 8" id="KW-0456">Lyase</keyword>
<evidence type="ECO:0000256" key="10">
    <source>
        <dbReference type="PIRSR" id="PIRSR001399-2"/>
    </source>
</evidence>
<comment type="subunit">
    <text evidence="5 8">Homododecamer.</text>
</comment>
<dbReference type="PIRSF" id="PIRSF001399">
    <property type="entry name" value="DHquinase_II"/>
    <property type="match status" value="1"/>
</dbReference>
<evidence type="ECO:0000256" key="8">
    <source>
        <dbReference type="HAMAP-Rule" id="MF_00169"/>
    </source>
</evidence>
<reference evidence="12" key="1">
    <citation type="submission" date="2021-02" db="EMBL/GenBank/DDBJ databases">
        <title>Fulvivirga sp. S481 isolated from sea water.</title>
        <authorList>
            <person name="Bae S.S."/>
            <person name="Baek K."/>
        </authorList>
    </citation>
    <scope>NUCLEOTIDE SEQUENCE</scope>
    <source>
        <strain evidence="12">S481</strain>
    </source>
</reference>
<feature type="binding site" evidence="8 10">
    <location>
        <position position="108"/>
    </location>
    <ligand>
        <name>substrate</name>
    </ligand>
</feature>
<keyword evidence="8" id="KW-0028">Amino-acid biosynthesis</keyword>
<dbReference type="NCBIfam" id="NF003806">
    <property type="entry name" value="PRK05395.1-3"/>
    <property type="match status" value="1"/>
</dbReference>
<feature type="binding site" evidence="8 10">
    <location>
        <begin position="98"/>
        <end position="99"/>
    </location>
    <ligand>
        <name>substrate</name>
    </ligand>
</feature>
<organism evidence="12 13">
    <name type="scientific">Fulvivirga lutea</name>
    <dbReference type="NCBI Taxonomy" id="2810512"/>
    <lineage>
        <taxon>Bacteria</taxon>
        <taxon>Pseudomonadati</taxon>
        <taxon>Bacteroidota</taxon>
        <taxon>Cytophagia</taxon>
        <taxon>Cytophagales</taxon>
        <taxon>Fulvivirgaceae</taxon>
        <taxon>Fulvivirga</taxon>
    </lineage>
</organism>
<proteinExistence type="inferred from homology"/>
<dbReference type="Proteomes" id="UP000662783">
    <property type="component" value="Chromosome"/>
</dbReference>
<evidence type="ECO:0000256" key="7">
    <source>
        <dbReference type="ARBA" id="ARBA00023239"/>
    </source>
</evidence>
<comment type="function">
    <text evidence="2 8">Catalyzes a trans-dehydration via an enolate intermediate.</text>
</comment>
<dbReference type="PANTHER" id="PTHR21272">
    <property type="entry name" value="CATABOLIC 3-DEHYDROQUINASE"/>
    <property type="match status" value="1"/>
</dbReference>
<evidence type="ECO:0000256" key="4">
    <source>
        <dbReference type="ARBA" id="ARBA00011037"/>
    </source>
</evidence>
<dbReference type="SUPFAM" id="SSF52304">
    <property type="entry name" value="Type II 3-dehydroquinate dehydratase"/>
    <property type="match status" value="1"/>
</dbReference>
<dbReference type="CDD" id="cd00466">
    <property type="entry name" value="DHQase_II"/>
    <property type="match status" value="1"/>
</dbReference>
<protein>
    <recommendedName>
        <fullName evidence="6 8">3-dehydroquinate dehydratase</fullName>
        <shortName evidence="8">3-dehydroquinase</shortName>
        <ecNumber evidence="6 8">4.2.1.10</ecNumber>
    </recommendedName>
    <alternativeName>
        <fullName evidence="8">Type II DHQase</fullName>
    </alternativeName>
</protein>
<dbReference type="HAMAP" id="MF_00169">
    <property type="entry name" value="AroQ"/>
    <property type="match status" value="1"/>
</dbReference>
<evidence type="ECO:0000256" key="2">
    <source>
        <dbReference type="ARBA" id="ARBA00003924"/>
    </source>
</evidence>
<dbReference type="GO" id="GO:0008652">
    <property type="term" value="P:amino acid biosynthetic process"/>
    <property type="evidence" value="ECO:0007669"/>
    <property type="project" value="UniProtKB-KW"/>
</dbReference>
<evidence type="ECO:0000256" key="6">
    <source>
        <dbReference type="ARBA" id="ARBA00012060"/>
    </source>
</evidence>
<evidence type="ECO:0000256" key="11">
    <source>
        <dbReference type="PIRSR" id="PIRSR001399-3"/>
    </source>
</evidence>
<feature type="binding site" evidence="8 10">
    <location>
        <position position="71"/>
    </location>
    <ligand>
        <name>substrate</name>
    </ligand>
</feature>
<dbReference type="InterPro" id="IPR018509">
    <property type="entry name" value="DHquinase_II_CS"/>
</dbReference>
<feature type="binding site" evidence="8 10">
    <location>
        <position position="84"/>
    </location>
    <ligand>
        <name>substrate</name>
    </ligand>
</feature>
<dbReference type="PROSITE" id="PS01029">
    <property type="entry name" value="DEHYDROQUINASE_II"/>
    <property type="match status" value="1"/>
</dbReference>
<dbReference type="NCBIfam" id="TIGR01088">
    <property type="entry name" value="aroQ"/>
    <property type="match status" value="1"/>
</dbReference>
<dbReference type="RefSeq" id="WP_205722159.1">
    <property type="nucleotide sequence ID" value="NZ_CP070608.1"/>
</dbReference>
<dbReference type="AlphaFoldDB" id="A0A974WGJ4"/>
<dbReference type="PANTHER" id="PTHR21272:SF3">
    <property type="entry name" value="CATABOLIC 3-DEHYDROQUINASE"/>
    <property type="match status" value="1"/>
</dbReference>
<keyword evidence="8" id="KW-0057">Aromatic amino acid biosynthesis</keyword>
<dbReference type="Gene3D" id="3.40.50.9100">
    <property type="entry name" value="Dehydroquinase, class II"/>
    <property type="match status" value="1"/>
</dbReference>
<feature type="active site" description="Proton acceptor" evidence="8 9">
    <location>
        <position position="22"/>
    </location>
</feature>
<dbReference type="KEGG" id="fuv:JR347_00760"/>
<name>A0A974WGJ4_9BACT</name>
<dbReference type="EC" id="4.2.1.10" evidence="6 8"/>
<keyword evidence="13" id="KW-1185">Reference proteome</keyword>
<evidence type="ECO:0000313" key="12">
    <source>
        <dbReference type="EMBL" id="QSE97650.1"/>
    </source>
</evidence>
<dbReference type="GO" id="GO:0003855">
    <property type="term" value="F:3-dehydroquinate dehydratase activity"/>
    <property type="evidence" value="ECO:0007669"/>
    <property type="project" value="UniProtKB-UniRule"/>
</dbReference>
<dbReference type="GO" id="GO:0009423">
    <property type="term" value="P:chorismate biosynthetic process"/>
    <property type="evidence" value="ECO:0007669"/>
    <property type="project" value="UniProtKB-UniRule"/>
</dbReference>
<dbReference type="GO" id="GO:0009073">
    <property type="term" value="P:aromatic amino acid family biosynthetic process"/>
    <property type="evidence" value="ECO:0007669"/>
    <property type="project" value="UniProtKB-KW"/>
</dbReference>
<dbReference type="Pfam" id="PF01220">
    <property type="entry name" value="DHquinase_II"/>
    <property type="match status" value="1"/>
</dbReference>
<dbReference type="NCBIfam" id="NF003805">
    <property type="entry name" value="PRK05395.1-2"/>
    <property type="match status" value="1"/>
</dbReference>
<evidence type="ECO:0000256" key="5">
    <source>
        <dbReference type="ARBA" id="ARBA00011193"/>
    </source>
</evidence>
<evidence type="ECO:0000256" key="9">
    <source>
        <dbReference type="PIRSR" id="PIRSR001399-1"/>
    </source>
</evidence>
<evidence type="ECO:0000256" key="3">
    <source>
        <dbReference type="ARBA" id="ARBA00004902"/>
    </source>
</evidence>
<comment type="similarity">
    <text evidence="4 8">Belongs to the type-II 3-dehydroquinase family.</text>
</comment>
<feature type="site" description="Transition state stabilizer" evidence="8 11">
    <location>
        <position position="17"/>
    </location>
</feature>
<dbReference type="NCBIfam" id="NF003807">
    <property type="entry name" value="PRK05395.1-4"/>
    <property type="match status" value="1"/>
</dbReference>
<comment type="pathway">
    <text evidence="3 8">Metabolic intermediate biosynthesis; chorismate biosynthesis; chorismate from D-erythrose 4-phosphate and phosphoenolpyruvate: step 3/7.</text>
</comment>
<evidence type="ECO:0000256" key="1">
    <source>
        <dbReference type="ARBA" id="ARBA00001864"/>
    </source>
</evidence>